<organism evidence="2 3">
    <name type="scientific">Tissierella carlieri</name>
    <dbReference type="NCBI Taxonomy" id="689904"/>
    <lineage>
        <taxon>Bacteria</taxon>
        <taxon>Bacillati</taxon>
        <taxon>Bacillota</taxon>
        <taxon>Tissierellia</taxon>
        <taxon>Tissierellales</taxon>
        <taxon>Tissierellaceae</taxon>
        <taxon>Tissierella</taxon>
    </lineage>
</organism>
<evidence type="ECO:0000313" key="2">
    <source>
        <dbReference type="EMBL" id="MCQ4924277.1"/>
    </source>
</evidence>
<keyword evidence="1" id="KW-0812">Transmembrane</keyword>
<dbReference type="InterPro" id="IPR011435">
    <property type="entry name" value="UmpAB"/>
</dbReference>
<feature type="transmembrane region" description="Helical" evidence="1">
    <location>
        <begin position="146"/>
        <end position="162"/>
    </location>
</feature>
<dbReference type="Proteomes" id="UP001524478">
    <property type="component" value="Unassembled WGS sequence"/>
</dbReference>
<keyword evidence="1" id="KW-0472">Membrane</keyword>
<reference evidence="2 3" key="1">
    <citation type="submission" date="2022-06" db="EMBL/GenBank/DDBJ databases">
        <title>Isolation of gut microbiota from human fecal samples.</title>
        <authorList>
            <person name="Pamer E.G."/>
            <person name="Barat B."/>
            <person name="Waligurski E."/>
            <person name="Medina S."/>
            <person name="Paddock L."/>
            <person name="Mostad J."/>
        </authorList>
    </citation>
    <scope>NUCLEOTIDE SEQUENCE [LARGE SCALE GENOMIC DNA]</scope>
    <source>
        <strain evidence="2 3">DFI.7.95</strain>
    </source>
</reference>
<dbReference type="Pfam" id="PF07556">
    <property type="entry name" value="DUF1538"/>
    <property type="match status" value="2"/>
</dbReference>
<feature type="transmembrane region" description="Helical" evidence="1">
    <location>
        <begin position="369"/>
        <end position="390"/>
    </location>
</feature>
<feature type="transmembrane region" description="Helical" evidence="1">
    <location>
        <begin position="426"/>
        <end position="446"/>
    </location>
</feature>
<evidence type="ECO:0000313" key="3">
    <source>
        <dbReference type="Proteomes" id="UP001524478"/>
    </source>
</evidence>
<feature type="transmembrane region" description="Helical" evidence="1">
    <location>
        <begin position="174"/>
        <end position="193"/>
    </location>
</feature>
<feature type="transmembrane region" description="Helical" evidence="1">
    <location>
        <begin position="114"/>
        <end position="134"/>
    </location>
</feature>
<keyword evidence="3" id="KW-1185">Reference proteome</keyword>
<keyword evidence="1" id="KW-1133">Transmembrane helix</keyword>
<feature type="transmembrane region" description="Helical" evidence="1">
    <location>
        <begin position="12"/>
        <end position="32"/>
    </location>
</feature>
<sequence length="490" mass="52280">MLTQKLKEVTLAVLPITILVLILNFTIAPIGANLMWKFIVGAIFIIFGLAIFLFGAELGIQSIGTLMGSSLTRTKNIWLIIIFGFILGFFINVAEPDLLVLARQVSDVTSGVLSQTSIVIVVSIGVGVLVAVGLSRIVFNIPLHKLLTLLYGIIFFLVILSPKEFLGIAFDSGGATTGSMTVPFILALGLGVSSTQGGKASEESSFGLVGIASAGPMMAVLIMSLFSGIKSLTGSLPYHSVNTNGILASFIHEIPVISMEVIMAMIPLLFLFFIFQIIFFKLSKKQLNKILKGLLYTFIGFVLFLTGVNAGFMEAGTAIGHAAASLDKNWIVVAIGFVLGFTVIFAEPAVYVLNEQIEEVTSGHIKKKVILYTLSIGVAIAVSFSMIRILIPSIKLWHFLVPGYLLAIALSYFTPKLFVGIAFDSGGVASGPMTATFILAFAQGVAEAIEGADVLMDAFGVIAMVALTPLIAIQILGLIYERKAGKKELN</sequence>
<feature type="transmembrane region" description="Helical" evidence="1">
    <location>
        <begin position="38"/>
        <end position="56"/>
    </location>
</feature>
<protein>
    <submittedName>
        <fullName evidence="2">DUF1538 domain-containing protein</fullName>
    </submittedName>
</protein>
<proteinExistence type="predicted"/>
<feature type="transmembrane region" description="Helical" evidence="1">
    <location>
        <begin position="294"/>
        <end position="312"/>
    </location>
</feature>
<feature type="transmembrane region" description="Helical" evidence="1">
    <location>
        <begin position="396"/>
        <end position="414"/>
    </location>
</feature>
<accession>A0ABT1SD23</accession>
<feature type="transmembrane region" description="Helical" evidence="1">
    <location>
        <begin position="205"/>
        <end position="229"/>
    </location>
</feature>
<feature type="transmembrane region" description="Helical" evidence="1">
    <location>
        <begin position="458"/>
        <end position="480"/>
    </location>
</feature>
<feature type="transmembrane region" description="Helical" evidence="1">
    <location>
        <begin position="77"/>
        <end position="94"/>
    </location>
</feature>
<comment type="caution">
    <text evidence="2">The sequence shown here is derived from an EMBL/GenBank/DDBJ whole genome shotgun (WGS) entry which is preliminary data.</text>
</comment>
<feature type="transmembrane region" description="Helical" evidence="1">
    <location>
        <begin position="261"/>
        <end position="282"/>
    </location>
</feature>
<gene>
    <name evidence="2" type="ORF">NE686_14335</name>
</gene>
<evidence type="ECO:0000256" key="1">
    <source>
        <dbReference type="SAM" id="Phobius"/>
    </source>
</evidence>
<feature type="transmembrane region" description="Helical" evidence="1">
    <location>
        <begin position="332"/>
        <end position="353"/>
    </location>
</feature>
<name>A0ABT1SD23_9FIRM</name>
<dbReference type="EMBL" id="JANGAC010000011">
    <property type="protein sequence ID" value="MCQ4924277.1"/>
    <property type="molecule type" value="Genomic_DNA"/>
</dbReference>